<evidence type="ECO:0000256" key="7">
    <source>
        <dbReference type="RuleBase" id="RU000644"/>
    </source>
</evidence>
<feature type="region of interest" description="Disordered" evidence="8">
    <location>
        <begin position="677"/>
        <end position="717"/>
    </location>
</feature>
<comment type="function">
    <text evidence="6">Function in general translation initiation by promoting the binding of the formylmethionine-tRNA to ribosomes. Seems to function along with eIF-2.</text>
</comment>
<name>A0ABP1B409_9BRYO</name>
<evidence type="ECO:0000256" key="1">
    <source>
        <dbReference type="ARBA" id="ARBA00007733"/>
    </source>
</evidence>
<keyword evidence="2 7" id="KW-0396">Initiation factor</keyword>
<evidence type="ECO:0000256" key="6">
    <source>
        <dbReference type="ARBA" id="ARBA00024852"/>
    </source>
</evidence>
<dbReference type="Pfam" id="PF14578">
    <property type="entry name" value="GTP_EFTU_D4"/>
    <property type="match status" value="1"/>
</dbReference>
<dbReference type="Pfam" id="PF11987">
    <property type="entry name" value="IF-2"/>
    <property type="match status" value="1"/>
</dbReference>
<gene>
    <name evidence="10" type="ORF">CSSPJE1EN2_LOCUS12570</name>
</gene>
<keyword evidence="11" id="KW-1185">Reference proteome</keyword>
<feature type="region of interest" description="Disordered" evidence="8">
    <location>
        <begin position="352"/>
        <end position="387"/>
    </location>
</feature>
<dbReference type="NCBIfam" id="TIGR00491">
    <property type="entry name" value="aIF-2"/>
    <property type="match status" value="1"/>
</dbReference>
<dbReference type="InterPro" id="IPR036925">
    <property type="entry name" value="TIF_IF2_dom3_sf"/>
</dbReference>
<dbReference type="Gene3D" id="3.40.50.300">
    <property type="entry name" value="P-loop containing nucleotide triphosphate hydrolases"/>
    <property type="match status" value="1"/>
</dbReference>
<sequence length="1482" mass="163587">MGRRSIDAEEDEASTFSGKKKGKGKQKGKKLPKSSFDDDFAVDDDQGVRNGWSGTGAVTALGGKAEEVSEPIEENEDEDSMFSGKKKGKGKQKGKKSQKTSFDDDFAVEDEEGDRAALSGAAGTATIGAEVFEPIVEKETPLEVDVDESNMFSGKKKGKGKQKGKKSQKTSFDEDFAVEDHEGSRNGLSSSAVGAEEEEVSKPSTGKELPGEVDEDETSIFSGKKKGKGKLKGKTVQTSLDDDFAVEDDEGVRNGLSGPTALVAVGTEGEEVSEPILEEELPAEADEDESSIFSGKKKGKGKQKGKKVARPFLDDDFAVEDNKGLRHELSGTAALVTVGTVDEGVSEPLLEKDLPVQVEEDEASMFSGKKKGKGKQKGKNLQKTSFDDDFAVEDDEGMINGWSGAAGIVAVGEETEEVPEPIIEREFSGEVDEDEASMFSGKKKGKGKQKGKKVLQMSPEDLAKKKGKKSGRTIQEEEDLDAILAELDGPPKGGAIAAPVEPEVPIQVEETSSIAVELSPATELAVPEAEEVAESAAAKKKKKKKEKEKEKVKAGTEEKTREEAAIDDKTQAVKQEEPKGKVVDKKVPKHVREMQERLARMKEAEEKRLREEEEKRLQEEEKQRRIEELERQKEEAKRKRKEREKEKILQKKKEGKLLTGKKKEEARRLALMREQYGFPAEGDATRAGDEVSSAPRKPKYETKKNRRPQSGPAVTDEVAANVLEAEAEEHEQVCWTELDNEQVAELEHEPEPEPEPEPTLDVAVEEEEEEEDWDAKSWEQEVNLPAIKSAFAEEEVDDGPVKAGQVITPHVSVASTQPKPTSPKKKAAPPVKGPRHKVVESEDEDDEDNDEEAGESEEDEAHSKRQRDAREKREARRVHALTKRSADDLRSPICCILGHVDTGKTKLLDCIRRTNVQEGEAGGITQQIGATYFPMENIRERTKELKSDAKLRVPGLLVIDTPGHESFTNLRARGSSLCDIAILVIDIMHGLEPQTIESLNLLKARQTPFVVALNKVDRMYGWKTCPNAPIRNALKVQTKDVNAEFEMRTNQIITELKEQGLNSELYYRNKEVRKFISIVPTSAISGEGIPDLLLLLVQLTQKMMEDKLMFISEVQCTVLEVKVVEGLGTTIDVVLVNGVLHEGDQIVVCGMQGPIVTSIRALLTPHPMKELRVKGSYQHHKELKAAQGIKLTAQGLEHAIAGTQLYVVGPDDDLEDVKEEAMQDMKNVMSRVDKSGEGVCVQASTLGSLEALLEFLKSPAVKIPVSGISIGPVHKRDVMRASVMLERKRKEFATILAFDVKVTPEAKQLADETGVRIFTADIIYHLFDQFTAYINSVKEEKRKDASEEAVFPCVLRIMPQCVFNKKDPIVVGVDVIEGVAKVGTPLCVPSRDGIDIGKIVSMEVNHKVVDTAKKGQSVAMKIVGTNADEMQKMFGRHFDMEDELVSRITRQSIDLLKENYRDDLSTEEWKLVVKLKKLFEIT</sequence>
<dbReference type="InterPro" id="IPR029459">
    <property type="entry name" value="EFTU-type"/>
</dbReference>
<accession>A0ABP1B409</accession>
<dbReference type="CDD" id="cd03703">
    <property type="entry name" value="aeIF5B_II"/>
    <property type="match status" value="1"/>
</dbReference>
<dbReference type="SUPFAM" id="SSF50447">
    <property type="entry name" value="Translation proteins"/>
    <property type="match status" value="1"/>
</dbReference>
<feature type="compositionally biased region" description="Acidic residues" evidence="8">
    <location>
        <begin position="268"/>
        <end position="290"/>
    </location>
</feature>
<dbReference type="InterPro" id="IPR009000">
    <property type="entry name" value="Transl_B-barrel_sf"/>
</dbReference>
<dbReference type="InterPro" id="IPR004544">
    <property type="entry name" value="TF_aIF-2_arc"/>
</dbReference>
<evidence type="ECO:0000256" key="2">
    <source>
        <dbReference type="ARBA" id="ARBA00022540"/>
    </source>
</evidence>
<feature type="compositionally biased region" description="Acidic residues" evidence="8">
    <location>
        <begin position="752"/>
        <end position="773"/>
    </location>
</feature>
<dbReference type="InterPro" id="IPR027417">
    <property type="entry name" value="P-loop_NTPase"/>
</dbReference>
<keyword evidence="4 7" id="KW-0648">Protein biosynthesis</keyword>
<evidence type="ECO:0000256" key="4">
    <source>
        <dbReference type="ARBA" id="ARBA00022917"/>
    </source>
</evidence>
<reference evidence="10" key="1">
    <citation type="submission" date="2024-03" db="EMBL/GenBank/DDBJ databases">
        <authorList>
            <consortium name="ELIXIR-Norway"/>
            <consortium name="Elixir Norway"/>
        </authorList>
    </citation>
    <scope>NUCLEOTIDE SEQUENCE</scope>
</reference>
<dbReference type="InterPro" id="IPR000795">
    <property type="entry name" value="T_Tr_GTP-bd_dom"/>
</dbReference>
<dbReference type="Pfam" id="PF00009">
    <property type="entry name" value="GTP_EFTU"/>
    <property type="match status" value="1"/>
</dbReference>
<evidence type="ECO:0000256" key="5">
    <source>
        <dbReference type="ARBA" id="ARBA00023134"/>
    </source>
</evidence>
<feature type="compositionally biased region" description="Basic and acidic residues" evidence="8">
    <location>
        <begin position="861"/>
        <end position="874"/>
    </location>
</feature>
<feature type="region of interest" description="Disordered" evidence="8">
    <location>
        <begin position="737"/>
        <end position="883"/>
    </location>
</feature>
<evidence type="ECO:0000313" key="11">
    <source>
        <dbReference type="Proteomes" id="UP001497522"/>
    </source>
</evidence>
<dbReference type="EMBL" id="OZ023720">
    <property type="protein sequence ID" value="CAK9869833.1"/>
    <property type="molecule type" value="Genomic_DNA"/>
</dbReference>
<feature type="compositionally biased region" description="Basic and acidic residues" evidence="8">
    <location>
        <begin position="547"/>
        <end position="662"/>
    </location>
</feature>
<dbReference type="PANTHER" id="PTHR43381">
    <property type="entry name" value="TRANSLATION INITIATION FACTOR IF-2-RELATED"/>
    <property type="match status" value="1"/>
</dbReference>
<feature type="compositionally biased region" description="Basic residues" evidence="8">
    <location>
        <begin position="368"/>
        <end position="380"/>
    </location>
</feature>
<comment type="function">
    <text evidence="7">One of the essential components for the initiation of protein synthesis. Protects formylmethionyl-tRNA from spontaneous hydrolysis and promotes its binding to the 30S ribosomal subunits. Also involved in the hydrolysis of GTP during the formation of the 70S ribosomal complex.</text>
</comment>
<dbReference type="PANTHER" id="PTHR43381:SF4">
    <property type="entry name" value="EUKARYOTIC TRANSLATION INITIATION FACTOR 5B"/>
    <property type="match status" value="1"/>
</dbReference>
<feature type="domain" description="Tr-type G" evidence="9">
    <location>
        <begin position="889"/>
        <end position="1104"/>
    </location>
</feature>
<keyword evidence="5" id="KW-0342">GTP-binding</keyword>
<dbReference type="PROSITE" id="PS51722">
    <property type="entry name" value="G_TR_2"/>
    <property type="match status" value="1"/>
</dbReference>
<feature type="compositionally biased region" description="Basic residues" evidence="8">
    <location>
        <begin position="441"/>
        <end position="453"/>
    </location>
</feature>
<feature type="region of interest" description="Disordered" evidence="8">
    <location>
        <begin position="527"/>
        <end position="662"/>
    </location>
</feature>
<dbReference type="InterPro" id="IPR015760">
    <property type="entry name" value="TIF_IF2"/>
</dbReference>
<feature type="region of interest" description="Disordered" evidence="8">
    <location>
        <begin position="1"/>
        <end position="236"/>
    </location>
</feature>
<organism evidence="10 11">
    <name type="scientific">Sphagnum jensenii</name>
    <dbReference type="NCBI Taxonomy" id="128206"/>
    <lineage>
        <taxon>Eukaryota</taxon>
        <taxon>Viridiplantae</taxon>
        <taxon>Streptophyta</taxon>
        <taxon>Embryophyta</taxon>
        <taxon>Bryophyta</taxon>
        <taxon>Sphagnophytina</taxon>
        <taxon>Sphagnopsida</taxon>
        <taxon>Sphagnales</taxon>
        <taxon>Sphagnaceae</taxon>
        <taxon>Sphagnum</taxon>
    </lineage>
</organism>
<dbReference type="InterPro" id="IPR005225">
    <property type="entry name" value="Small_GTP-bd"/>
</dbReference>
<feature type="region of interest" description="Disordered" evidence="8">
    <location>
        <begin position="413"/>
        <end position="477"/>
    </location>
</feature>
<dbReference type="CDD" id="cd01887">
    <property type="entry name" value="IF2_eIF5B"/>
    <property type="match status" value="1"/>
</dbReference>
<evidence type="ECO:0000256" key="8">
    <source>
        <dbReference type="SAM" id="MobiDB-lite"/>
    </source>
</evidence>
<dbReference type="SUPFAM" id="SSF52540">
    <property type="entry name" value="P-loop containing nucleoside triphosphate hydrolases"/>
    <property type="match status" value="1"/>
</dbReference>
<dbReference type="InterPro" id="IPR023115">
    <property type="entry name" value="TIF_IF2_dom3"/>
</dbReference>
<feature type="compositionally biased region" description="Basic residues" evidence="8">
    <location>
        <begin position="18"/>
        <end position="32"/>
    </location>
</feature>
<dbReference type="SUPFAM" id="SSF52156">
    <property type="entry name" value="Initiation factor IF2/eIF5b, domain 3"/>
    <property type="match status" value="1"/>
</dbReference>
<feature type="compositionally biased region" description="Acidic residues" evidence="8">
    <location>
        <begin position="103"/>
        <end position="113"/>
    </location>
</feature>
<dbReference type="NCBIfam" id="TIGR00231">
    <property type="entry name" value="small_GTP"/>
    <property type="match status" value="1"/>
</dbReference>
<proteinExistence type="inferred from homology"/>
<evidence type="ECO:0000259" key="9">
    <source>
        <dbReference type="PROSITE" id="PS51722"/>
    </source>
</evidence>
<dbReference type="CDD" id="cd16266">
    <property type="entry name" value="IF2_aeIF5B_IV"/>
    <property type="match status" value="1"/>
</dbReference>
<dbReference type="NCBIfam" id="NF003078">
    <property type="entry name" value="PRK04004.1"/>
    <property type="match status" value="1"/>
</dbReference>
<feature type="region of interest" description="Disordered" evidence="8">
    <location>
        <begin position="266"/>
        <end position="306"/>
    </location>
</feature>
<dbReference type="Proteomes" id="UP001497522">
    <property type="component" value="Chromosome 19"/>
</dbReference>
<dbReference type="Gene3D" id="2.40.30.10">
    <property type="entry name" value="Translation factors"/>
    <property type="match status" value="2"/>
</dbReference>
<feature type="compositionally biased region" description="Acidic residues" evidence="8">
    <location>
        <begin position="68"/>
        <end position="80"/>
    </location>
</feature>
<keyword evidence="3" id="KW-0547">Nucleotide-binding</keyword>
<feature type="compositionally biased region" description="Basic residues" evidence="8">
    <location>
        <begin position="154"/>
        <end position="168"/>
    </location>
</feature>
<feature type="compositionally biased region" description="Acidic residues" evidence="8">
    <location>
        <begin position="841"/>
        <end position="860"/>
    </location>
</feature>
<dbReference type="PRINTS" id="PR00315">
    <property type="entry name" value="ELONGATNFCT"/>
</dbReference>
<feature type="compositionally biased region" description="Basic residues" evidence="8">
    <location>
        <begin position="295"/>
        <end position="306"/>
    </location>
</feature>
<feature type="compositionally biased region" description="Basic residues" evidence="8">
    <location>
        <begin position="223"/>
        <end position="233"/>
    </location>
</feature>
<feature type="compositionally biased region" description="Basic residues" evidence="8">
    <location>
        <begin position="84"/>
        <end position="98"/>
    </location>
</feature>
<evidence type="ECO:0000313" key="10">
    <source>
        <dbReference type="EMBL" id="CAK9869833.1"/>
    </source>
</evidence>
<evidence type="ECO:0000256" key="3">
    <source>
        <dbReference type="ARBA" id="ARBA00022741"/>
    </source>
</evidence>
<dbReference type="Gene3D" id="3.40.50.10050">
    <property type="entry name" value="Translation initiation factor IF- 2, domain 3"/>
    <property type="match status" value="1"/>
</dbReference>
<protein>
    <recommendedName>
        <fullName evidence="7">Translation initiation factor IF-2</fullName>
    </recommendedName>
</protein>
<comment type="similarity">
    <text evidence="1 7">Belongs to the TRAFAC class translation factor GTPase superfamily. Classic translation factor GTPase family. IF-2 subfamily.</text>
</comment>